<evidence type="ECO:0000256" key="1">
    <source>
        <dbReference type="SAM" id="MobiDB-lite"/>
    </source>
</evidence>
<gene>
    <name evidence="2" type="ORF">CCMP2556_LOCUS20632</name>
</gene>
<dbReference type="EMBL" id="CAXAMN010012113">
    <property type="protein sequence ID" value="CAK9037300.1"/>
    <property type="molecule type" value="Genomic_DNA"/>
</dbReference>
<keyword evidence="3" id="KW-1185">Reference proteome</keyword>
<dbReference type="Proteomes" id="UP001642484">
    <property type="component" value="Unassembled WGS sequence"/>
</dbReference>
<sequence length="168" mass="18197">MKTATLCSRVPNYFFSHPLLLLKEPVFAGTQPEPLCTTSSLCVAKVLGVALANAAAAAAHRGRARAEPERLEPTPQQKPRQAKRKDVFTDFTVKPTDSAKLVVKTIRVPAVRDEVELNRSEKSQSPSPERSRPPGYSEKRRKVATAIAAALRGLAKAEEQCKAIAPAA</sequence>
<reference evidence="2 3" key="1">
    <citation type="submission" date="2024-02" db="EMBL/GenBank/DDBJ databases">
        <authorList>
            <person name="Chen Y."/>
            <person name="Shah S."/>
            <person name="Dougan E. K."/>
            <person name="Thang M."/>
            <person name="Chan C."/>
        </authorList>
    </citation>
    <scope>NUCLEOTIDE SEQUENCE [LARGE SCALE GENOMIC DNA]</scope>
</reference>
<feature type="compositionally biased region" description="Basic and acidic residues" evidence="1">
    <location>
        <begin position="113"/>
        <end position="122"/>
    </location>
</feature>
<evidence type="ECO:0000313" key="3">
    <source>
        <dbReference type="Proteomes" id="UP001642484"/>
    </source>
</evidence>
<proteinExistence type="predicted"/>
<organism evidence="2 3">
    <name type="scientific">Durusdinium trenchii</name>
    <dbReference type="NCBI Taxonomy" id="1381693"/>
    <lineage>
        <taxon>Eukaryota</taxon>
        <taxon>Sar</taxon>
        <taxon>Alveolata</taxon>
        <taxon>Dinophyceae</taxon>
        <taxon>Suessiales</taxon>
        <taxon>Symbiodiniaceae</taxon>
        <taxon>Durusdinium</taxon>
    </lineage>
</organism>
<name>A0ABP0LDR5_9DINO</name>
<feature type="region of interest" description="Disordered" evidence="1">
    <location>
        <begin position="113"/>
        <end position="141"/>
    </location>
</feature>
<accession>A0ABP0LDR5</accession>
<protein>
    <submittedName>
        <fullName evidence="2">Uncharacterized protein</fullName>
    </submittedName>
</protein>
<feature type="region of interest" description="Disordered" evidence="1">
    <location>
        <begin position="61"/>
        <end position="89"/>
    </location>
</feature>
<comment type="caution">
    <text evidence="2">The sequence shown here is derived from an EMBL/GenBank/DDBJ whole genome shotgun (WGS) entry which is preliminary data.</text>
</comment>
<evidence type="ECO:0000313" key="2">
    <source>
        <dbReference type="EMBL" id="CAK9037300.1"/>
    </source>
</evidence>
<feature type="compositionally biased region" description="Low complexity" evidence="1">
    <location>
        <begin position="123"/>
        <end position="136"/>
    </location>
</feature>